<evidence type="ECO:0000313" key="4">
    <source>
        <dbReference type="Proteomes" id="UP000029736"/>
    </source>
</evidence>
<dbReference type="InterPro" id="IPR014782">
    <property type="entry name" value="Peptidase_M1_dom"/>
</dbReference>
<evidence type="ECO:0000313" key="3">
    <source>
        <dbReference type="EMBL" id="KGE87763.1"/>
    </source>
</evidence>
<evidence type="ECO:0000256" key="1">
    <source>
        <dbReference type="SAM" id="Phobius"/>
    </source>
</evidence>
<dbReference type="SUPFAM" id="SSF55486">
    <property type="entry name" value="Metalloproteases ('zincins'), catalytic domain"/>
    <property type="match status" value="1"/>
</dbReference>
<proteinExistence type="predicted"/>
<reference evidence="3 4" key="1">
    <citation type="journal article" date="2014" name="Int. J. Syst. Evol. Microbiol.">
        <title>Phaeodactylibacter xiamenensis gen. nov., sp. nov., a member of the family Saprospiraceae isolated from the marine alga Phaeodactylum tricornutum.</title>
        <authorList>
            <person name="Chen Z.Jr."/>
            <person name="Lei X."/>
            <person name="Lai Q."/>
            <person name="Li Y."/>
            <person name="Zhang B."/>
            <person name="Zhang J."/>
            <person name="Zhang H."/>
            <person name="Yang L."/>
            <person name="Zheng W."/>
            <person name="Tian Y."/>
            <person name="Yu Z."/>
            <person name="Xu H.Jr."/>
            <person name="Zheng T."/>
        </authorList>
    </citation>
    <scope>NUCLEOTIDE SEQUENCE [LARGE SCALE GENOMIC DNA]</scope>
    <source>
        <strain evidence="3 4">KD52</strain>
    </source>
</reference>
<comment type="caution">
    <text evidence="3">The sequence shown here is derived from an EMBL/GenBank/DDBJ whole genome shotgun (WGS) entry which is preliminary data.</text>
</comment>
<dbReference type="InterPro" id="IPR027268">
    <property type="entry name" value="Peptidase_M4/M1_CTD_sf"/>
</dbReference>
<feature type="transmembrane region" description="Helical" evidence="1">
    <location>
        <begin position="147"/>
        <end position="169"/>
    </location>
</feature>
<dbReference type="Pfam" id="PF01433">
    <property type="entry name" value="Peptidase_M1"/>
    <property type="match status" value="1"/>
</dbReference>
<keyword evidence="4" id="KW-1185">Reference proteome</keyword>
<keyword evidence="1" id="KW-1133">Transmembrane helix</keyword>
<dbReference type="AlphaFoldDB" id="A0A098S7Y8"/>
<feature type="transmembrane region" description="Helical" evidence="1">
    <location>
        <begin position="360"/>
        <end position="380"/>
    </location>
</feature>
<feature type="transmembrane region" description="Helical" evidence="1">
    <location>
        <begin position="244"/>
        <end position="263"/>
    </location>
</feature>
<feature type="transmembrane region" description="Helical" evidence="1">
    <location>
        <begin position="319"/>
        <end position="340"/>
    </location>
</feature>
<dbReference type="EMBL" id="JPOS01000033">
    <property type="protein sequence ID" value="KGE87763.1"/>
    <property type="molecule type" value="Genomic_DNA"/>
</dbReference>
<dbReference type="Gene3D" id="1.10.390.10">
    <property type="entry name" value="Neutral Protease Domain 2"/>
    <property type="match status" value="1"/>
</dbReference>
<feature type="transmembrane region" description="Helical" evidence="1">
    <location>
        <begin position="525"/>
        <end position="545"/>
    </location>
</feature>
<feature type="transmembrane region" description="Helical" evidence="1">
    <location>
        <begin position="60"/>
        <end position="80"/>
    </location>
</feature>
<feature type="transmembrane region" description="Helical" evidence="1">
    <location>
        <begin position="176"/>
        <end position="193"/>
    </location>
</feature>
<sequence length="1195" mass="136129">MLTNMLQFELRYWLKRPMVWVFLLLNTLLVFFAVTSDNVTIGQSYGSVHKNAPFVLQGMYGNMSIIMLLMSTAFMQGAALRDFNNNTHQIIFSTPLRKFPYLMGRYLGACIIALIPLLGVTLAGILGSFAPWVAPEQLGPLNLSGDLWGMLLFGIPNTLLIGAIIFGIATLTRSTIGSFIGALGVLVGYGVAVSQTSDLDSEYIAMLVDPFGLSTFQIITKYWTVAEKNTMTLGAHPMMLLNRAIWLGAGALIWFLTYTRFSFTLRNKKKKKQADTAEEVASTTSVALPKVALQQGFGVYFRQMLSQARLDFMGVIKGAPFLVILLFGILNMAPGIASVNGSYGLDLYPVTYRIIDNIRGSMYLSVIAILIFYSGALIWKERDAKADEIYGSLPYPNWVPVISKILAMTGIIAALQLISILTGVVAQTIKGYTNFELGVYFKELMVLDLLGFFFVAVLSMLFHTLINNKYLAYFAVVAFLIVNAFIWLPLDVFSNMLSFGATPNYTYSDMNGFGPFIPGLVWFNLYWFLFSLLLIGGTVFFWVRGKDTVWKNRRQAAAAGFRQSRWPMIGLLGLWVLTAGFVFYNTQMLNDYDTPKASRKLSAAYEKTFSYLEKQPQPHIVDAKYEIDLYPEARDLDVKAQLHLTNNSSQPIDTMVVNLIDDFETEITIEGARLVREEADFQMQFYAFEPALQPGDTISMQYTGKIDHRGFENEVSNTSIVPNGSFFNNTEITPSFGYQKSREISEKRYRKKYDLPEQEAMPSLQRECADAYVCRHHYLGLHADWVTAETTISTAKGQTAVAPGSLVRKWEEGDRAYFQYKLDHPSMNFYSFISADYEVEREKWQDVDVEVYYQEGHEYNVENMASSIRNSLAYYSKNFSPYRHKQARIIEFPRYASFAQAFPGTMPYSEGIGFIAEIEEDQKDVDMVYYVVAHEMAHQWWAHQVIGSGMQGATLLSETLAQYSALMVMEETYGQERIHKFLKYEVDSYLRGRGRETEREKPLLEVYANQGYIHYRKGSAVMYYLKEMIGEDRVNAALRSVIDSFAYRQPPYPNAHHLVDAFRAQTPDSLQYLITDMFETITLFDNRVQEPAYRKLDNGKYEVNFTAYATKFRADSLGTETEIPIRDYIDVAVFAEPEEDEERGRVLHQERLLIQKKETPVKIVVDERPYEVGFDPNYYLIDRMPDDNVQRVKSE</sequence>
<organism evidence="3 4">
    <name type="scientific">Phaeodactylibacter xiamenensis</name>
    <dbReference type="NCBI Taxonomy" id="1524460"/>
    <lineage>
        <taxon>Bacteria</taxon>
        <taxon>Pseudomonadati</taxon>
        <taxon>Bacteroidota</taxon>
        <taxon>Saprospiria</taxon>
        <taxon>Saprospirales</taxon>
        <taxon>Haliscomenobacteraceae</taxon>
        <taxon>Phaeodactylibacter</taxon>
    </lineage>
</organism>
<dbReference type="Proteomes" id="UP000029736">
    <property type="component" value="Unassembled WGS sequence"/>
</dbReference>
<dbReference type="RefSeq" id="WP_044221143.1">
    <property type="nucleotide sequence ID" value="NZ_JBKAGJ010000023.1"/>
</dbReference>
<dbReference type="OrthoDB" id="100605at2"/>
<protein>
    <recommendedName>
        <fullName evidence="2">Peptidase M1 membrane alanine aminopeptidase domain-containing protein</fullName>
    </recommendedName>
</protein>
<feature type="transmembrane region" description="Helical" evidence="1">
    <location>
        <begin position="566"/>
        <end position="584"/>
    </location>
</feature>
<feature type="transmembrane region" description="Helical" evidence="1">
    <location>
        <begin position="106"/>
        <end position="127"/>
    </location>
</feature>
<name>A0A098S7Y8_9BACT</name>
<gene>
    <name evidence="3" type="ORF">IX84_13395</name>
</gene>
<evidence type="ECO:0000259" key="2">
    <source>
        <dbReference type="Pfam" id="PF01433"/>
    </source>
</evidence>
<feature type="transmembrane region" description="Helical" evidence="1">
    <location>
        <begin position="470"/>
        <end position="490"/>
    </location>
</feature>
<keyword evidence="1" id="KW-0812">Transmembrane</keyword>
<feature type="transmembrane region" description="Helical" evidence="1">
    <location>
        <begin position="444"/>
        <end position="463"/>
    </location>
</feature>
<dbReference type="GO" id="GO:0008237">
    <property type="term" value="F:metallopeptidase activity"/>
    <property type="evidence" value="ECO:0007669"/>
    <property type="project" value="InterPro"/>
</dbReference>
<dbReference type="GO" id="GO:0008270">
    <property type="term" value="F:zinc ion binding"/>
    <property type="evidence" value="ECO:0007669"/>
    <property type="project" value="InterPro"/>
</dbReference>
<feature type="domain" description="Peptidase M1 membrane alanine aminopeptidase" evidence="2">
    <location>
        <begin position="871"/>
        <end position="1049"/>
    </location>
</feature>
<accession>A0A098S7Y8</accession>
<dbReference type="STRING" id="1524460.IX84_13395"/>
<keyword evidence="1" id="KW-0472">Membrane</keyword>
<feature type="transmembrane region" description="Helical" evidence="1">
    <location>
        <begin position="401"/>
        <end position="424"/>
    </location>
</feature>